<dbReference type="GeneID" id="54296339"/>
<dbReference type="AlphaFoldDB" id="A0A6A6BN23"/>
<comment type="subunit">
    <text evidence="6">Component of the retromer complex.</text>
</comment>
<keyword evidence="1 6" id="KW-0813">Transport</keyword>
<evidence type="ECO:0000256" key="3">
    <source>
        <dbReference type="ARBA" id="ARBA00023054"/>
    </source>
</evidence>
<evidence type="ECO:0000256" key="4">
    <source>
        <dbReference type="ARBA" id="ARBA00060860"/>
    </source>
</evidence>
<dbReference type="PIRSF" id="PIRSF011791">
    <property type="entry name" value="Vps17"/>
    <property type="match status" value="1"/>
</dbReference>
<evidence type="ECO:0000259" key="8">
    <source>
        <dbReference type="Pfam" id="PF00787"/>
    </source>
</evidence>
<dbReference type="PANTHER" id="PTHR47433:SF1">
    <property type="entry name" value="VACUOLAR PROTEIN SORTING-ASSOCIATED PROTEIN 17"/>
    <property type="match status" value="1"/>
</dbReference>
<dbReference type="Pfam" id="PF09325">
    <property type="entry name" value="Vps5"/>
    <property type="match status" value="1"/>
</dbReference>
<comment type="function">
    <text evidence="6">Component of the membrane-associated retromer complex which is essential in endosome-to-Golgi retrograde transport.</text>
</comment>
<protein>
    <recommendedName>
        <fullName evidence="5 6">Vacuolar protein sorting-associated protein 17</fullName>
    </recommendedName>
</protein>
<feature type="domain" description="PX" evidence="8">
    <location>
        <begin position="148"/>
        <end position="223"/>
    </location>
</feature>
<feature type="domain" description="Sorting nexin/Vps5-like C-terminal" evidence="9">
    <location>
        <begin position="278"/>
        <end position="462"/>
    </location>
</feature>
<dbReference type="CDD" id="cd06891">
    <property type="entry name" value="PX_Vps17p"/>
    <property type="match status" value="1"/>
</dbReference>
<evidence type="ECO:0000256" key="6">
    <source>
        <dbReference type="PIRNR" id="PIRNR011791"/>
    </source>
</evidence>
<dbReference type="InterPro" id="IPR027267">
    <property type="entry name" value="AH/BAR_dom_sf"/>
</dbReference>
<evidence type="ECO:0000256" key="5">
    <source>
        <dbReference type="ARBA" id="ARBA00073022"/>
    </source>
</evidence>
<evidence type="ECO:0000256" key="7">
    <source>
        <dbReference type="SAM" id="MobiDB-lite"/>
    </source>
</evidence>
<dbReference type="Gene3D" id="1.20.1270.60">
    <property type="entry name" value="Arfaptin homology (AH) domain/BAR domain"/>
    <property type="match status" value="1"/>
</dbReference>
<evidence type="ECO:0000256" key="1">
    <source>
        <dbReference type="ARBA" id="ARBA00022448"/>
    </source>
</evidence>
<dbReference type="FunFam" id="3.30.1520.10:FF:000034">
    <property type="entry name" value="Vacuolar protein sorting-associated protein 17"/>
    <property type="match status" value="1"/>
</dbReference>
<dbReference type="Gene3D" id="3.30.1520.10">
    <property type="entry name" value="Phox-like domain"/>
    <property type="match status" value="1"/>
</dbReference>
<keyword evidence="11" id="KW-1185">Reference proteome</keyword>
<accession>A0A6A6BN23</accession>
<keyword evidence="2 6" id="KW-0653">Protein transport</keyword>
<reference evidence="10" key="1">
    <citation type="journal article" date="2020" name="Stud. Mycol.">
        <title>101 Dothideomycetes genomes: a test case for predicting lifestyles and emergence of pathogens.</title>
        <authorList>
            <person name="Haridas S."/>
            <person name="Albert R."/>
            <person name="Binder M."/>
            <person name="Bloem J."/>
            <person name="Labutti K."/>
            <person name="Salamov A."/>
            <person name="Andreopoulos B."/>
            <person name="Baker S."/>
            <person name="Barry K."/>
            <person name="Bills G."/>
            <person name="Bluhm B."/>
            <person name="Cannon C."/>
            <person name="Castanera R."/>
            <person name="Culley D."/>
            <person name="Daum C."/>
            <person name="Ezra D."/>
            <person name="Gonzalez J."/>
            <person name="Henrissat B."/>
            <person name="Kuo A."/>
            <person name="Liang C."/>
            <person name="Lipzen A."/>
            <person name="Lutzoni F."/>
            <person name="Magnuson J."/>
            <person name="Mondo S."/>
            <person name="Nolan M."/>
            <person name="Ohm R."/>
            <person name="Pangilinan J."/>
            <person name="Park H.-J."/>
            <person name="Ramirez L."/>
            <person name="Alfaro M."/>
            <person name="Sun H."/>
            <person name="Tritt A."/>
            <person name="Yoshinaga Y."/>
            <person name="Zwiers L.-H."/>
            <person name="Turgeon B."/>
            <person name="Goodwin S."/>
            <person name="Spatafora J."/>
            <person name="Crous P."/>
            <person name="Grigoriev I."/>
        </authorList>
    </citation>
    <scope>NUCLEOTIDE SEQUENCE</scope>
    <source>
        <strain evidence="10">CBS 121167</strain>
    </source>
</reference>
<comment type="similarity">
    <text evidence="4 6">Belongs to the VPS17 family.</text>
</comment>
<organism evidence="10 11">
    <name type="scientific">Aplosporella prunicola CBS 121167</name>
    <dbReference type="NCBI Taxonomy" id="1176127"/>
    <lineage>
        <taxon>Eukaryota</taxon>
        <taxon>Fungi</taxon>
        <taxon>Dikarya</taxon>
        <taxon>Ascomycota</taxon>
        <taxon>Pezizomycotina</taxon>
        <taxon>Dothideomycetes</taxon>
        <taxon>Dothideomycetes incertae sedis</taxon>
        <taxon>Botryosphaeriales</taxon>
        <taxon>Aplosporellaceae</taxon>
        <taxon>Aplosporella</taxon>
    </lineage>
</organism>
<sequence>MDYSADAGGASPWASSPQPTRTTFGSISDISSEPLPPQSPYGGEQQPFADQPSASQSHHDADHSEPQPWGQSQDQQPPSPDQHHHHHHHPQQQRQEPNRYHGQRPRQNIPQYKLQAKVTGLERTGRKDPILRFDVYTNLPKFRTTQFRDVRRLHSEFEKLAQHLISANPEAFVPAVPPPVTSAGVGTDEDEGRVKTSIQKWLNAVCGNDVLMRDEEMVFFVESDFGYSPVVRRKQPATGVRRKYLKQFAPPPDDTPELFEARPVVKLFYLHTMEAGQKVDKVVKSRRALGLAEADLGVKLGQMHIQETHVGLSNAYRRMGKVIQAVGDYHAAQGTAEATTLGDPLKYHSDDAFIVKETLTNRHILLRELLHAQQTTRSKLAAADRLKASSSVRRDKVDEAITSLDEARNQEQYLGQKCTRVTTHLTSERRKWFERTATDLRAALRDYVVRQIEAERRTLATLEQVRPDIRAIDASGGLSRLGRETHPAGRRASLASSQGPKGDAWSGVPRRADSLSRSISGGFVAPVVPEEGDASSDEEVLHPVKKRTASLTGVSEEDDDRIDARNAASRLAQTTF</sequence>
<feature type="region of interest" description="Disordered" evidence="7">
    <location>
        <begin position="1"/>
        <end position="113"/>
    </location>
</feature>
<keyword evidence="3" id="KW-0175">Coiled coil</keyword>
<feature type="compositionally biased region" description="Low complexity" evidence="7">
    <location>
        <begin position="66"/>
        <end position="76"/>
    </location>
</feature>
<feature type="region of interest" description="Disordered" evidence="7">
    <location>
        <begin position="526"/>
        <end position="576"/>
    </location>
</feature>
<feature type="region of interest" description="Disordered" evidence="7">
    <location>
        <begin position="477"/>
        <end position="510"/>
    </location>
</feature>
<dbReference type="EMBL" id="ML995480">
    <property type="protein sequence ID" value="KAF2144227.1"/>
    <property type="molecule type" value="Genomic_DNA"/>
</dbReference>
<dbReference type="InterPro" id="IPR001683">
    <property type="entry name" value="PX_dom"/>
</dbReference>
<proteinExistence type="inferred from homology"/>
<name>A0A6A6BN23_9PEZI</name>
<evidence type="ECO:0000313" key="11">
    <source>
        <dbReference type="Proteomes" id="UP000799438"/>
    </source>
</evidence>
<dbReference type="RefSeq" id="XP_033399939.1">
    <property type="nucleotide sequence ID" value="XM_033538843.1"/>
</dbReference>
<dbReference type="GO" id="GO:0005829">
    <property type="term" value="C:cytosol"/>
    <property type="evidence" value="ECO:0007669"/>
    <property type="project" value="GOC"/>
</dbReference>
<dbReference type="InterPro" id="IPR014461">
    <property type="entry name" value="Retromer_complex_Vps17"/>
</dbReference>
<dbReference type="OrthoDB" id="9976382at2759"/>
<dbReference type="Proteomes" id="UP000799438">
    <property type="component" value="Unassembled WGS sequence"/>
</dbReference>
<dbReference type="GO" id="GO:0006886">
    <property type="term" value="P:intracellular protein transport"/>
    <property type="evidence" value="ECO:0007669"/>
    <property type="project" value="TreeGrafter"/>
</dbReference>
<dbReference type="InterPro" id="IPR036871">
    <property type="entry name" value="PX_dom_sf"/>
</dbReference>
<feature type="compositionally biased region" description="Polar residues" evidence="7">
    <location>
        <begin position="13"/>
        <end position="31"/>
    </location>
</feature>
<dbReference type="Pfam" id="PF00787">
    <property type="entry name" value="PX"/>
    <property type="match status" value="1"/>
</dbReference>
<dbReference type="InterPro" id="IPR053055">
    <property type="entry name" value="VPS17"/>
</dbReference>
<evidence type="ECO:0000256" key="2">
    <source>
        <dbReference type="ARBA" id="ARBA00022927"/>
    </source>
</evidence>
<evidence type="ECO:0000313" key="10">
    <source>
        <dbReference type="EMBL" id="KAF2144227.1"/>
    </source>
</evidence>
<dbReference type="GO" id="GO:0042147">
    <property type="term" value="P:retrograde transport, endosome to Golgi"/>
    <property type="evidence" value="ECO:0007669"/>
    <property type="project" value="InterPro"/>
</dbReference>
<dbReference type="PANTHER" id="PTHR47433">
    <property type="entry name" value="VACUOLAR PROTEIN SORTING-ASSOCIATED PROTEIN 17"/>
    <property type="match status" value="1"/>
</dbReference>
<dbReference type="SUPFAM" id="SSF64268">
    <property type="entry name" value="PX domain"/>
    <property type="match status" value="1"/>
</dbReference>
<gene>
    <name evidence="10" type="ORF">K452DRAFT_267473</name>
</gene>
<dbReference type="GO" id="GO:0030905">
    <property type="term" value="C:retromer, tubulation complex"/>
    <property type="evidence" value="ECO:0007669"/>
    <property type="project" value="TreeGrafter"/>
</dbReference>
<dbReference type="GO" id="GO:0032266">
    <property type="term" value="F:phosphatidylinositol-3-phosphate binding"/>
    <property type="evidence" value="ECO:0007669"/>
    <property type="project" value="TreeGrafter"/>
</dbReference>
<evidence type="ECO:0000259" key="9">
    <source>
        <dbReference type="Pfam" id="PF09325"/>
    </source>
</evidence>
<dbReference type="GO" id="GO:0005768">
    <property type="term" value="C:endosome"/>
    <property type="evidence" value="ECO:0007669"/>
    <property type="project" value="TreeGrafter"/>
</dbReference>
<dbReference type="FunFam" id="1.20.1270.60:FF:000046">
    <property type="entry name" value="Vacuolar protein sorting-associated protein 17"/>
    <property type="match status" value="1"/>
</dbReference>
<dbReference type="InterPro" id="IPR015404">
    <property type="entry name" value="Vps5_C"/>
</dbReference>
<dbReference type="InterPro" id="IPR037907">
    <property type="entry name" value="Vps17_PX"/>
</dbReference>